<keyword evidence="4" id="KW-0677">Repeat</keyword>
<keyword evidence="8" id="KW-0472">Membrane</keyword>
<dbReference type="SMART" id="SM00382">
    <property type="entry name" value="AAA"/>
    <property type="match status" value="2"/>
</dbReference>
<dbReference type="PANTHER" id="PTHR43790:SF3">
    <property type="entry name" value="D-ALLOSE IMPORT ATP-BINDING PROTEIN ALSA-RELATED"/>
    <property type="match status" value="1"/>
</dbReference>
<keyword evidence="2" id="KW-1003">Cell membrane</keyword>
<feature type="domain" description="ABC transporter" evidence="9">
    <location>
        <begin position="250"/>
        <end position="497"/>
    </location>
</feature>
<dbReference type="AlphaFoldDB" id="A0A6N7IQT2"/>
<keyword evidence="3" id="KW-0762">Sugar transport</keyword>
<evidence type="ECO:0000256" key="1">
    <source>
        <dbReference type="ARBA" id="ARBA00022448"/>
    </source>
</evidence>
<comment type="caution">
    <text evidence="10">The sequence shown here is derived from an EMBL/GenBank/DDBJ whole genome shotgun (WGS) entry which is preliminary data.</text>
</comment>
<sequence length="510" mass="56344">MLVLQDICKIYPGTIALHKVNLDVKKGEVHGIIGKNGAGKSTLVGIIAGVTAPTKGVIRVNNKSFNALTRELAKKEGIAIVPQEPQVILDFTVAENLFVGNYLSRKGKVDWAEMKQRAAKIFERVNLNLNLQLIARDLSVSEQQLLLILRACFVENARIIILDEASASLSQKDQELLFKIIEEKKKEGKTILFISHRTDELLRICDRVTVIRDGWSVATEDCRRLDKQKLSALIVGENSVFEGPVTDSLSRRNGVTEEIFSLEDFTRAGCFHHINIRLQRGEVLGLAGLRGSGRTEIFKSIIGIDPVDEGWVWIDGKRTRFASPSQALKAGIAYLPEDRDMEGLIPSFSTRANLILNALKKISRAFVIVGRREGELVKQLISSVGIKVAAPEQEVSQLSGGNRQKVVVGRILATEPRIYLLDEPTKGVDIAAKESILRIIKENLSHSAGVIITSPGIDDLMLICDRILVLYRGRIIAEFQRERFTEEAIFLAMQGVIEGERGAPADCVAG</sequence>
<keyword evidence="6 10" id="KW-0067">ATP-binding</keyword>
<keyword evidence="11" id="KW-1185">Reference proteome</keyword>
<evidence type="ECO:0000256" key="8">
    <source>
        <dbReference type="ARBA" id="ARBA00023136"/>
    </source>
</evidence>
<keyword evidence="7" id="KW-1278">Translocase</keyword>
<dbReference type="CDD" id="cd03216">
    <property type="entry name" value="ABC_Carb_Monos_I"/>
    <property type="match status" value="1"/>
</dbReference>
<dbReference type="Gene3D" id="3.40.50.300">
    <property type="entry name" value="P-loop containing nucleotide triphosphate hydrolases"/>
    <property type="match status" value="2"/>
</dbReference>
<keyword evidence="1" id="KW-0813">Transport</keyword>
<feature type="domain" description="ABC transporter" evidence="9">
    <location>
        <begin position="2"/>
        <end position="238"/>
    </location>
</feature>
<dbReference type="OrthoDB" id="9771863at2"/>
<dbReference type="PROSITE" id="PS50893">
    <property type="entry name" value="ABC_TRANSPORTER_2"/>
    <property type="match status" value="2"/>
</dbReference>
<accession>A0A6N7IQT2</accession>
<keyword evidence="5" id="KW-0547">Nucleotide-binding</keyword>
<evidence type="ECO:0000313" key="10">
    <source>
        <dbReference type="EMBL" id="MQL52281.1"/>
    </source>
</evidence>
<organism evidence="10 11">
    <name type="scientific">Desulfofundulus thermobenzoicus</name>
    <dbReference type="NCBI Taxonomy" id="29376"/>
    <lineage>
        <taxon>Bacteria</taxon>
        <taxon>Bacillati</taxon>
        <taxon>Bacillota</taxon>
        <taxon>Clostridia</taxon>
        <taxon>Eubacteriales</taxon>
        <taxon>Peptococcaceae</taxon>
        <taxon>Desulfofundulus</taxon>
    </lineage>
</organism>
<evidence type="ECO:0000256" key="7">
    <source>
        <dbReference type="ARBA" id="ARBA00022967"/>
    </source>
</evidence>
<dbReference type="GO" id="GO:0005524">
    <property type="term" value="F:ATP binding"/>
    <property type="evidence" value="ECO:0007669"/>
    <property type="project" value="UniProtKB-KW"/>
</dbReference>
<dbReference type="InterPro" id="IPR050107">
    <property type="entry name" value="ABC_carbohydrate_import_ATPase"/>
</dbReference>
<dbReference type="GO" id="GO:0016887">
    <property type="term" value="F:ATP hydrolysis activity"/>
    <property type="evidence" value="ECO:0007669"/>
    <property type="project" value="InterPro"/>
</dbReference>
<evidence type="ECO:0000259" key="9">
    <source>
        <dbReference type="PROSITE" id="PS50893"/>
    </source>
</evidence>
<dbReference type="InterPro" id="IPR003593">
    <property type="entry name" value="AAA+_ATPase"/>
</dbReference>
<dbReference type="PROSITE" id="PS00211">
    <property type="entry name" value="ABC_TRANSPORTER_1"/>
    <property type="match status" value="1"/>
</dbReference>
<dbReference type="EMBL" id="WHYR01000019">
    <property type="protein sequence ID" value="MQL52281.1"/>
    <property type="molecule type" value="Genomic_DNA"/>
</dbReference>
<dbReference type="SUPFAM" id="SSF52540">
    <property type="entry name" value="P-loop containing nucleoside triphosphate hydrolases"/>
    <property type="match status" value="2"/>
</dbReference>
<dbReference type="InterPro" id="IPR003439">
    <property type="entry name" value="ABC_transporter-like_ATP-bd"/>
</dbReference>
<dbReference type="Proteomes" id="UP000441717">
    <property type="component" value="Unassembled WGS sequence"/>
</dbReference>
<gene>
    <name evidence="10" type="ORF">GFC01_08360</name>
</gene>
<evidence type="ECO:0000256" key="2">
    <source>
        <dbReference type="ARBA" id="ARBA00022475"/>
    </source>
</evidence>
<proteinExistence type="predicted"/>
<evidence type="ECO:0000313" key="11">
    <source>
        <dbReference type="Proteomes" id="UP000441717"/>
    </source>
</evidence>
<evidence type="ECO:0000256" key="5">
    <source>
        <dbReference type="ARBA" id="ARBA00022741"/>
    </source>
</evidence>
<dbReference type="PANTHER" id="PTHR43790">
    <property type="entry name" value="CARBOHYDRATE TRANSPORT ATP-BINDING PROTEIN MG119-RELATED"/>
    <property type="match status" value="1"/>
</dbReference>
<name>A0A6N7IQT2_9FIRM</name>
<reference evidence="10 11" key="1">
    <citation type="submission" date="2019-10" db="EMBL/GenBank/DDBJ databases">
        <title>Comparative genomics of sulfur disproportionating microorganisms.</title>
        <authorList>
            <person name="Ward L.M."/>
            <person name="Bertran E."/>
            <person name="Johnston D."/>
        </authorList>
    </citation>
    <scope>NUCLEOTIDE SEQUENCE [LARGE SCALE GENOMIC DNA]</scope>
    <source>
        <strain evidence="10 11">DSM 14055</strain>
    </source>
</reference>
<dbReference type="CDD" id="cd03215">
    <property type="entry name" value="ABC_Carb_Monos_II"/>
    <property type="match status" value="1"/>
</dbReference>
<dbReference type="Pfam" id="PF00005">
    <property type="entry name" value="ABC_tran"/>
    <property type="match status" value="2"/>
</dbReference>
<protein>
    <submittedName>
        <fullName evidence="10">ATP-binding cassette domain-containing protein</fullName>
    </submittedName>
</protein>
<dbReference type="InterPro" id="IPR027417">
    <property type="entry name" value="P-loop_NTPase"/>
</dbReference>
<evidence type="ECO:0000256" key="6">
    <source>
        <dbReference type="ARBA" id="ARBA00022840"/>
    </source>
</evidence>
<dbReference type="InterPro" id="IPR017871">
    <property type="entry name" value="ABC_transporter-like_CS"/>
</dbReference>
<evidence type="ECO:0000256" key="4">
    <source>
        <dbReference type="ARBA" id="ARBA00022737"/>
    </source>
</evidence>
<evidence type="ECO:0000256" key="3">
    <source>
        <dbReference type="ARBA" id="ARBA00022597"/>
    </source>
</evidence>